<accession>A0A4Q0QRF0</accession>
<evidence type="ECO:0008006" key="4">
    <source>
        <dbReference type="Google" id="ProtNLM"/>
    </source>
</evidence>
<sequence>MKLRSAIIAVSLTCLPVLPALAQTPSPPPAAAPANPTGAVPVPATKRVTCLATTQNLKGQDKRDQLQLCMAQARLDCLKQAIDQKIVGEARKTFIKTCVGADGTEQQ</sequence>
<reference evidence="2 3" key="1">
    <citation type="submission" date="2018-11" db="EMBL/GenBank/DDBJ databases">
        <title>Bradyrhizobium sp. nov., isolated from effective nodules of peanut in China.</title>
        <authorList>
            <person name="Li Y."/>
        </authorList>
    </citation>
    <scope>NUCLEOTIDE SEQUENCE [LARGE SCALE GENOMIC DNA]</scope>
    <source>
        <strain evidence="2 3">CCBAU 51770</strain>
    </source>
</reference>
<comment type="caution">
    <text evidence="2">The sequence shown here is derived from an EMBL/GenBank/DDBJ whole genome shotgun (WGS) entry which is preliminary data.</text>
</comment>
<organism evidence="2 3">
    <name type="scientific">Bradyrhizobium zhanjiangense</name>
    <dbReference type="NCBI Taxonomy" id="1325107"/>
    <lineage>
        <taxon>Bacteria</taxon>
        <taxon>Pseudomonadati</taxon>
        <taxon>Pseudomonadota</taxon>
        <taxon>Alphaproteobacteria</taxon>
        <taxon>Hyphomicrobiales</taxon>
        <taxon>Nitrobacteraceae</taxon>
        <taxon>Bradyrhizobium</taxon>
    </lineage>
</organism>
<protein>
    <recommendedName>
        <fullName evidence="4">Phosphate starvation-inducible protein PsiF</fullName>
    </recommendedName>
</protein>
<gene>
    <name evidence="2" type="ORF">EAS61_12730</name>
</gene>
<dbReference type="AlphaFoldDB" id="A0A4Q0QRF0"/>
<dbReference type="EMBL" id="RKMK01000009">
    <property type="protein sequence ID" value="RXG98680.1"/>
    <property type="molecule type" value="Genomic_DNA"/>
</dbReference>
<keyword evidence="1" id="KW-0732">Signal</keyword>
<evidence type="ECO:0000313" key="2">
    <source>
        <dbReference type="EMBL" id="RXG98680.1"/>
    </source>
</evidence>
<name>A0A4Q0QRF0_9BRAD</name>
<proteinExistence type="predicted"/>
<evidence type="ECO:0000313" key="3">
    <source>
        <dbReference type="Proteomes" id="UP000290174"/>
    </source>
</evidence>
<evidence type="ECO:0000256" key="1">
    <source>
        <dbReference type="SAM" id="SignalP"/>
    </source>
</evidence>
<feature type="signal peptide" evidence="1">
    <location>
        <begin position="1"/>
        <end position="22"/>
    </location>
</feature>
<dbReference type="Proteomes" id="UP000290174">
    <property type="component" value="Unassembled WGS sequence"/>
</dbReference>
<feature type="chain" id="PRO_5020970325" description="Phosphate starvation-inducible protein PsiF" evidence="1">
    <location>
        <begin position="23"/>
        <end position="107"/>
    </location>
</feature>